<evidence type="ECO:0000313" key="3">
    <source>
        <dbReference type="EMBL" id="CAH2327272.1"/>
    </source>
</evidence>
<dbReference type="Proteomes" id="UP001295444">
    <property type="component" value="Chromosome 13"/>
</dbReference>
<proteinExistence type="predicted"/>
<name>A0AAD1TKS4_PELCU</name>
<protein>
    <submittedName>
        <fullName evidence="3">Eukaryotic translation initiation factor 4 gamma 1 isoform X3</fullName>
    </submittedName>
</protein>
<dbReference type="EMBL" id="OW240924">
    <property type="protein sequence ID" value="CAH2327272.1"/>
    <property type="molecule type" value="Genomic_DNA"/>
</dbReference>
<feature type="compositionally biased region" description="Basic and acidic residues" evidence="1">
    <location>
        <begin position="949"/>
        <end position="976"/>
    </location>
</feature>
<dbReference type="SUPFAM" id="SSF48371">
    <property type="entry name" value="ARM repeat"/>
    <property type="match status" value="1"/>
</dbReference>
<gene>
    <name evidence="3" type="ORF">PECUL_23A016434</name>
</gene>
<feature type="region of interest" description="Disordered" evidence="1">
    <location>
        <begin position="929"/>
        <end position="976"/>
    </location>
</feature>
<evidence type="ECO:0000259" key="2">
    <source>
        <dbReference type="SMART" id="SM00543"/>
    </source>
</evidence>
<evidence type="ECO:0000256" key="1">
    <source>
        <dbReference type="SAM" id="MobiDB-lite"/>
    </source>
</evidence>
<feature type="compositionally biased region" description="Polar residues" evidence="1">
    <location>
        <begin position="929"/>
        <end position="941"/>
    </location>
</feature>
<dbReference type="PANTHER" id="PTHR23253:SF78">
    <property type="entry name" value="EUKARYOTIC TRANSLATION INITIATION FACTOR 4G1, ISOFORM B-RELATED"/>
    <property type="match status" value="1"/>
</dbReference>
<dbReference type="PANTHER" id="PTHR23253">
    <property type="entry name" value="EUKARYOTIC TRANSLATION INITIATION FACTOR 4 GAMMA"/>
    <property type="match status" value="1"/>
</dbReference>
<dbReference type="GO" id="GO:0003743">
    <property type="term" value="F:translation initiation factor activity"/>
    <property type="evidence" value="ECO:0007669"/>
    <property type="project" value="UniProtKB-KW"/>
</dbReference>
<keyword evidence="3" id="KW-0648">Protein biosynthesis</keyword>
<organism evidence="3 4">
    <name type="scientific">Pelobates cultripes</name>
    <name type="common">Western spadefoot toad</name>
    <dbReference type="NCBI Taxonomy" id="61616"/>
    <lineage>
        <taxon>Eukaryota</taxon>
        <taxon>Metazoa</taxon>
        <taxon>Chordata</taxon>
        <taxon>Craniata</taxon>
        <taxon>Vertebrata</taxon>
        <taxon>Euteleostomi</taxon>
        <taxon>Amphibia</taxon>
        <taxon>Batrachia</taxon>
        <taxon>Anura</taxon>
        <taxon>Pelobatoidea</taxon>
        <taxon>Pelobatidae</taxon>
        <taxon>Pelobates</taxon>
    </lineage>
</organism>
<reference evidence="3" key="1">
    <citation type="submission" date="2022-03" db="EMBL/GenBank/DDBJ databases">
        <authorList>
            <person name="Alioto T."/>
            <person name="Alioto T."/>
            <person name="Gomez Garrido J."/>
        </authorList>
    </citation>
    <scope>NUCLEOTIDE SEQUENCE</scope>
</reference>
<dbReference type="GO" id="GO:0003729">
    <property type="term" value="F:mRNA binding"/>
    <property type="evidence" value="ECO:0007669"/>
    <property type="project" value="TreeGrafter"/>
</dbReference>
<feature type="compositionally biased region" description="Polar residues" evidence="1">
    <location>
        <begin position="49"/>
        <end position="61"/>
    </location>
</feature>
<dbReference type="SMART" id="SM00543">
    <property type="entry name" value="MIF4G"/>
    <property type="match status" value="1"/>
</dbReference>
<dbReference type="GO" id="GO:0016281">
    <property type="term" value="C:eukaryotic translation initiation factor 4F complex"/>
    <property type="evidence" value="ECO:0007669"/>
    <property type="project" value="TreeGrafter"/>
</dbReference>
<feature type="region of interest" description="Disordered" evidence="1">
    <location>
        <begin position="16"/>
        <end position="72"/>
    </location>
</feature>
<accession>A0AAD1TKS4</accession>
<dbReference type="Pfam" id="PF02854">
    <property type="entry name" value="MIF4G"/>
    <property type="match status" value="1"/>
</dbReference>
<evidence type="ECO:0000313" key="4">
    <source>
        <dbReference type="Proteomes" id="UP001295444"/>
    </source>
</evidence>
<dbReference type="InterPro" id="IPR016024">
    <property type="entry name" value="ARM-type_fold"/>
</dbReference>
<keyword evidence="4" id="KW-1185">Reference proteome</keyword>
<feature type="domain" description="MIF4G" evidence="2">
    <location>
        <begin position="1118"/>
        <end position="1344"/>
    </location>
</feature>
<keyword evidence="3" id="KW-0396">Initiation factor</keyword>
<dbReference type="FunFam" id="1.25.40.180:FF:000001">
    <property type="entry name" value="Eukaryotic translation initiation factor 4 gamma, 3, putative"/>
    <property type="match status" value="1"/>
</dbReference>
<dbReference type="Gene3D" id="1.25.40.180">
    <property type="match status" value="1"/>
</dbReference>
<dbReference type="InterPro" id="IPR003890">
    <property type="entry name" value="MIF4G-like_typ-3"/>
</dbReference>
<sequence>MGKVISTIERPLVSWLAGTQPPPRNSTKKEFRKQPNIQPSTDRLPLKSEPQTFPQLSSNLDISPETEKGKRWEPREQNGGFVAEILKCCQQGTERRRLPPSVTSKFAVLDKSFRHYDTYVRYRKEEKKPDVPYYIRVTPKKSNLEIRYARPPRDPFLFSKVKPKLLPKQYKTTKKAESVNYCAECHKQDNILQPAPVTSLEDIPYRPSTDRHYNNYVRFGKEEKIPDVPYYIRVTPRETNQLMTCARPPRHYNNYVRFGKEEKIPDVPYYIRVTPRETNQLMTCARPPRHYNNYVRFGKEEKIPDVPYYIRVTPRETNQLMTCARPPRHYNNYVRFGKEEKIPDVPYYIWVTPRETNQLMTCARPPRLPLKAEPQTFPQVSPNLEISPDLEKGKRWEPQEQNEGFVEESLKCCQKTTKRLCLPPSVTSKFAVLDKRHYNNYVRYGKEEEIPDVPYYIRVTPRETNQLMTCARPPRDLFLFSKVKPKLLPKQYKTTKKATNVQEKEVDKKELENEQKYSAEYCKHNIIPQPEAVTSLEDIPCHLLQARSLEPTEIITHLEDNTSLECPVSTIEPHTSGLTEELPVNLGQTQFTLGCPHEPTNLDSQNPVTAILLQPTSLQPTEVITHLEDNTSLDCPVTTIGPHTSGLTKELPVNLCQPQSTLDFPLEPINLDSQNTFTAILLQSTFLEPTEVITHLEDNTSLECPVTTIEPHTSGLTEELPVNLGQPQSTLGCPCEPTNLDSQNPVTAILLQPTSLEPTEVITHLEDNTSLECPVTTIGPHTSGLIEELPVNLGQQQSTLDCQPEPMNLDSREAVKDQDPGILLVGPVCPAKSGTSEMLEELPVNLGQPQSTLDCQPEPMNLHSREAVKDQDPGILLVGPVCPAKSSTGEMLEELPVSSDIVSYHSKTTLDCPTVQPEELLLFNQKVTPEQEQTEMKNNQPGKHVCLSSDHEEQPLPEDKEKEPPGEADIVRKKSQDLPVPVLQEKKNIESKVERIHYDRESLLKFKSITQEPRDLSEIAKLYQGMLIRPHLRPVDPSRFTNRKCTPLTANFIHPAKDNYRLPCGMGQMRSPQAPSTELRKILQVSENIKPHTSEKAWKPPMKRANEDHTLAKAQELVRKVRSILNKITPQTFQHLTKQVKDLSIHTEYQLKGVVEVIFEKAVAEPHFAVVYASMCNWLMMLEVPTEDNPEESITFRRLLIRLCQKEFEKVENGNEKTEKLQKELDAATSPREKALLKDELSDACNKARRRYQGNIKFIGELFKLKFLSEDTMKDCLMKLLNRNSEESIECICLLLTTIGKSLENGQCRLDNYISKIDIFIKNQKTSSRIRFLVQDVMELRKNNWVPRHTPQGPKTIEQIHKEVELESRRKEQ</sequence>